<name>A0AA38U1F5_9ASTR</name>
<reference evidence="4" key="1">
    <citation type="submission" date="2023-03" db="EMBL/GenBank/DDBJ databases">
        <title>Chromosome-scale reference genome and RAD-based genetic map of yellow starthistle (Centaurea solstitialis) reveal putative structural variation and QTLs associated with invader traits.</title>
        <authorList>
            <person name="Reatini B."/>
            <person name="Cang F.A."/>
            <person name="Jiang Q."/>
            <person name="Mckibben M.T.W."/>
            <person name="Barker M.S."/>
            <person name="Rieseberg L.H."/>
            <person name="Dlugosch K.M."/>
        </authorList>
    </citation>
    <scope>NUCLEOTIDE SEQUENCE</scope>
    <source>
        <strain evidence="4">CAN-66</strain>
        <tissue evidence="4">Leaf</tissue>
    </source>
</reference>
<dbReference type="SUPFAM" id="SSF74788">
    <property type="entry name" value="Cullin repeat-like"/>
    <property type="match status" value="1"/>
</dbReference>
<dbReference type="Pfam" id="PF03081">
    <property type="entry name" value="Exo70_C"/>
    <property type="match status" value="1"/>
</dbReference>
<evidence type="ECO:0000313" key="4">
    <source>
        <dbReference type="EMBL" id="KAJ9564301.1"/>
    </source>
</evidence>
<keyword evidence="5" id="KW-1185">Reference proteome</keyword>
<accession>A0AA38U1F5</accession>
<sequence length="119" mass="13610">MVGLLGEIAICQPEETKALLRPQESKVKCQKSKVQERWDVYQCIYEYPKAEHVGCSFFPKGGIHHFTRYVMNYISTLVTYGNSLNTTFTEHGERDDQDSTLEDDNVNEISSLSDKILDS</sequence>
<organism evidence="4 5">
    <name type="scientific">Centaurea solstitialis</name>
    <name type="common">yellow star-thistle</name>
    <dbReference type="NCBI Taxonomy" id="347529"/>
    <lineage>
        <taxon>Eukaryota</taxon>
        <taxon>Viridiplantae</taxon>
        <taxon>Streptophyta</taxon>
        <taxon>Embryophyta</taxon>
        <taxon>Tracheophyta</taxon>
        <taxon>Spermatophyta</taxon>
        <taxon>Magnoliopsida</taxon>
        <taxon>eudicotyledons</taxon>
        <taxon>Gunneridae</taxon>
        <taxon>Pentapetalae</taxon>
        <taxon>asterids</taxon>
        <taxon>campanulids</taxon>
        <taxon>Asterales</taxon>
        <taxon>Asteraceae</taxon>
        <taxon>Carduoideae</taxon>
        <taxon>Cardueae</taxon>
        <taxon>Centaureinae</taxon>
        <taxon>Centaurea</taxon>
    </lineage>
</organism>
<dbReference type="GO" id="GO:0000145">
    <property type="term" value="C:exocyst"/>
    <property type="evidence" value="ECO:0007669"/>
    <property type="project" value="InterPro"/>
</dbReference>
<dbReference type="InterPro" id="IPR046364">
    <property type="entry name" value="Exo70_C"/>
</dbReference>
<dbReference type="Proteomes" id="UP001172457">
    <property type="component" value="Chromosome 1"/>
</dbReference>
<dbReference type="InterPro" id="IPR016159">
    <property type="entry name" value="Cullin_repeat-like_dom_sf"/>
</dbReference>
<keyword evidence="2" id="KW-0813">Transport</keyword>
<dbReference type="EMBL" id="JARYMX010000001">
    <property type="protein sequence ID" value="KAJ9564301.1"/>
    <property type="molecule type" value="Genomic_DNA"/>
</dbReference>
<evidence type="ECO:0000259" key="3">
    <source>
        <dbReference type="Pfam" id="PF03081"/>
    </source>
</evidence>
<comment type="caution">
    <text evidence="4">The sequence shown here is derived from an EMBL/GenBank/DDBJ whole genome shotgun (WGS) entry which is preliminary data.</text>
</comment>
<dbReference type="Gene3D" id="1.20.1280.170">
    <property type="entry name" value="Exocyst complex component Exo70"/>
    <property type="match status" value="1"/>
</dbReference>
<protein>
    <recommendedName>
        <fullName evidence="3">Exocyst complex subunit Exo70 C-terminal domain-containing protein</fullName>
    </recommendedName>
</protein>
<evidence type="ECO:0000256" key="2">
    <source>
        <dbReference type="ARBA" id="ARBA00022448"/>
    </source>
</evidence>
<evidence type="ECO:0000313" key="5">
    <source>
        <dbReference type="Proteomes" id="UP001172457"/>
    </source>
</evidence>
<feature type="domain" description="Exocyst complex subunit Exo70 C-terminal" evidence="3">
    <location>
        <begin position="55"/>
        <end position="113"/>
    </location>
</feature>
<gene>
    <name evidence="4" type="ORF">OSB04_000267</name>
</gene>
<evidence type="ECO:0000256" key="1">
    <source>
        <dbReference type="ARBA" id="ARBA00006756"/>
    </source>
</evidence>
<proteinExistence type="inferred from homology"/>
<dbReference type="GO" id="GO:0006887">
    <property type="term" value="P:exocytosis"/>
    <property type="evidence" value="ECO:0007669"/>
    <property type="project" value="InterPro"/>
</dbReference>
<dbReference type="GO" id="GO:0005546">
    <property type="term" value="F:phosphatidylinositol-4,5-bisphosphate binding"/>
    <property type="evidence" value="ECO:0007669"/>
    <property type="project" value="InterPro"/>
</dbReference>
<dbReference type="AlphaFoldDB" id="A0AA38U1F5"/>
<comment type="similarity">
    <text evidence="1">Belongs to the EXO70 family.</text>
</comment>